<dbReference type="Proteomes" id="UP000000724">
    <property type="component" value="Contig Pc00c12"/>
</dbReference>
<dbReference type="STRING" id="500485.B6H0Z9"/>
<organism evidence="1 2">
    <name type="scientific">Penicillium rubens (strain ATCC 28089 / DSM 1075 / NRRL 1951 / Wisconsin 54-1255)</name>
    <name type="common">Penicillium chrysogenum</name>
    <dbReference type="NCBI Taxonomy" id="500485"/>
    <lineage>
        <taxon>Eukaryota</taxon>
        <taxon>Fungi</taxon>
        <taxon>Dikarya</taxon>
        <taxon>Ascomycota</taxon>
        <taxon>Pezizomycotina</taxon>
        <taxon>Eurotiomycetes</taxon>
        <taxon>Eurotiomycetidae</taxon>
        <taxon>Eurotiales</taxon>
        <taxon>Aspergillaceae</taxon>
        <taxon>Penicillium</taxon>
        <taxon>Penicillium chrysogenum species complex</taxon>
    </lineage>
</organism>
<dbReference type="HOGENOM" id="CLU_554428_0_0_1"/>
<dbReference type="VEuPathDB" id="FungiDB:PCH_Pc12g10760"/>
<evidence type="ECO:0000313" key="1">
    <source>
        <dbReference type="EMBL" id="CAP80703.1"/>
    </source>
</evidence>
<name>B6H0Z9_PENRW</name>
<evidence type="ECO:0000313" key="2">
    <source>
        <dbReference type="Proteomes" id="UP000000724"/>
    </source>
</evidence>
<dbReference type="OrthoDB" id="5304511at2759"/>
<reference evidence="1 2" key="1">
    <citation type="journal article" date="2008" name="Nat. Biotechnol.">
        <title>Genome sequencing and analysis of the filamentous fungus Penicillium chrysogenum.</title>
        <authorList>
            <person name="van den Berg M.A."/>
            <person name="Albang R."/>
            <person name="Albermann K."/>
            <person name="Badger J.H."/>
            <person name="Daran J.-M."/>
            <person name="Driessen A.J.M."/>
            <person name="Garcia-Estrada C."/>
            <person name="Fedorova N.D."/>
            <person name="Harris D.M."/>
            <person name="Heijne W.H.M."/>
            <person name="Joardar V.S."/>
            <person name="Kiel J.A.K.W."/>
            <person name="Kovalchuk A."/>
            <person name="Martin J.F."/>
            <person name="Nierman W.C."/>
            <person name="Nijland J.G."/>
            <person name="Pronk J.T."/>
            <person name="Roubos J.A."/>
            <person name="van der Klei I.J."/>
            <person name="van Peij N.N.M.E."/>
            <person name="Veenhuis M."/>
            <person name="von Doehren H."/>
            <person name="Wagner C."/>
            <person name="Wortman J.R."/>
            <person name="Bovenberg R.A.L."/>
        </authorList>
    </citation>
    <scope>NUCLEOTIDE SEQUENCE [LARGE SCALE GENOMIC DNA]</scope>
    <source>
        <strain evidence="2">ATCC 28089 / DSM 1075 / NRRL 1951 / Wisconsin 54-1255</strain>
    </source>
</reference>
<gene>
    <name evidence="1" type="ORF">Pc12g10760</name>
    <name evidence="1" type="ORF">PCH_Pc12g10760</name>
</gene>
<sequence length="492" mass="55936">MSSIVDIHPFQGCYSGFVNVHGSFCDQARQGEKEKAPSIHRLHTMIYSLSTEILLAILECLSPLDLFSAFRASPILYRTFVAYKQHLLRHTLRHSIHAACAVDIYTALDAQNVPKLIKSGESIAKVKAECFSLFTTDRTRRRQNINQFSVDNVHLDTLFYLHVNIERLIDSYCHWSLGNLSSHHEKPKPFQTTTLHPRANLSPTEQARLQRAFYRCEIYARFQRVLHLLPDKSAALNFSQIVLSFVSQFTLYEFEEIICIQQFLAQFIRSLCERVEDDFMASYSLVGSEGAGVKTEASGNAVSTKDQDLGDLSFFTKAYRDTHHSGHVKYLISCGLSYIVRLSLMEPQALKHAMLKSDMDSRENTVTDFFSQDGLDITSCDEERQNVVLKGKLVSIPCDEVSSCNLGWKWGTSFHDFVKPDSPAMFDLRNQGYVFWDQKRLQESGLVNEPNVVRVGANYFPPGNRGPFMRPSVEERLGGLWVDSEASKVKDE</sequence>
<dbReference type="AlphaFoldDB" id="B6H0Z9"/>
<dbReference type="OMA" id="EEIICIQ"/>
<dbReference type="eggNOG" id="ENOG502T0ZC">
    <property type="taxonomic scope" value="Eukaryota"/>
</dbReference>
<evidence type="ECO:0008006" key="3">
    <source>
        <dbReference type="Google" id="ProtNLM"/>
    </source>
</evidence>
<proteinExistence type="predicted"/>
<dbReference type="EMBL" id="AM920427">
    <property type="protein sequence ID" value="CAP80703.1"/>
    <property type="molecule type" value="Genomic_DNA"/>
</dbReference>
<accession>B6H0Z9</accession>
<keyword evidence="2" id="KW-1185">Reference proteome</keyword>
<protein>
    <recommendedName>
        <fullName evidence="3">F-box domain-containing protein</fullName>
    </recommendedName>
</protein>